<dbReference type="InterPro" id="IPR029052">
    <property type="entry name" value="Metallo-depent_PP-like"/>
</dbReference>
<dbReference type="InterPro" id="IPR006179">
    <property type="entry name" value="5_nucleotidase/apyrase"/>
</dbReference>
<feature type="non-terminal residue" evidence="1">
    <location>
        <position position="210"/>
    </location>
</feature>
<organism evidence="1">
    <name type="scientific">marine metagenome</name>
    <dbReference type="NCBI Taxonomy" id="408172"/>
    <lineage>
        <taxon>unclassified sequences</taxon>
        <taxon>metagenomes</taxon>
        <taxon>ecological metagenomes</taxon>
    </lineage>
</organism>
<dbReference type="AlphaFoldDB" id="A0A382NJF5"/>
<accession>A0A382NJF5</accession>
<gene>
    <name evidence="1" type="ORF">METZ01_LOCUS314090</name>
</gene>
<evidence type="ECO:0008006" key="2">
    <source>
        <dbReference type="Google" id="ProtNLM"/>
    </source>
</evidence>
<dbReference type="GO" id="GO:0016787">
    <property type="term" value="F:hydrolase activity"/>
    <property type="evidence" value="ECO:0007669"/>
    <property type="project" value="InterPro"/>
</dbReference>
<dbReference type="GO" id="GO:0009166">
    <property type="term" value="P:nucleotide catabolic process"/>
    <property type="evidence" value="ECO:0007669"/>
    <property type="project" value="InterPro"/>
</dbReference>
<dbReference type="Gene3D" id="3.60.21.10">
    <property type="match status" value="1"/>
</dbReference>
<dbReference type="PANTHER" id="PTHR11575:SF24">
    <property type="entry name" value="5'-NUCLEOTIDASE"/>
    <property type="match status" value="1"/>
</dbReference>
<protein>
    <recommendedName>
        <fullName evidence="2">Calcineurin-like phosphoesterase domain-containing protein</fullName>
    </recommendedName>
</protein>
<name>A0A382NJF5_9ZZZZ</name>
<evidence type="ECO:0000313" key="1">
    <source>
        <dbReference type="EMBL" id="SVC61236.1"/>
    </source>
</evidence>
<sequence>MHRNQRLKSYIAILFFLGISCNTLSSSEAGSRELVIVYSGNALGELKPCGCAKEEDQGGFERRSTYLKQVFAHSKNILLVDTGDNFKEPSIQGKIKARYIMQAMSKFKYDAVVLGDKDLVYGASFLNNDSSFPWLLSNAEFIKISPPKIRIKKLENGLSVAVLALIDPDLYYDTKHSGGNIVDPKESAQKLIKNIKTSKHIDIIVLLTHM</sequence>
<reference evidence="1" key="1">
    <citation type="submission" date="2018-05" db="EMBL/GenBank/DDBJ databases">
        <authorList>
            <person name="Lanie J.A."/>
            <person name="Ng W.-L."/>
            <person name="Kazmierczak K.M."/>
            <person name="Andrzejewski T.M."/>
            <person name="Davidsen T.M."/>
            <person name="Wayne K.J."/>
            <person name="Tettelin H."/>
            <person name="Glass J.I."/>
            <person name="Rusch D."/>
            <person name="Podicherti R."/>
            <person name="Tsui H.-C.T."/>
            <person name="Winkler M.E."/>
        </authorList>
    </citation>
    <scope>NUCLEOTIDE SEQUENCE</scope>
</reference>
<proteinExistence type="predicted"/>
<dbReference type="EMBL" id="UINC01100857">
    <property type="protein sequence ID" value="SVC61236.1"/>
    <property type="molecule type" value="Genomic_DNA"/>
</dbReference>
<feature type="non-terminal residue" evidence="1">
    <location>
        <position position="1"/>
    </location>
</feature>
<dbReference type="SUPFAM" id="SSF56300">
    <property type="entry name" value="Metallo-dependent phosphatases"/>
    <property type="match status" value="1"/>
</dbReference>
<dbReference type="PROSITE" id="PS51257">
    <property type="entry name" value="PROKAR_LIPOPROTEIN"/>
    <property type="match status" value="1"/>
</dbReference>
<dbReference type="PANTHER" id="PTHR11575">
    <property type="entry name" value="5'-NUCLEOTIDASE-RELATED"/>
    <property type="match status" value="1"/>
</dbReference>